<evidence type="ECO:0000256" key="1">
    <source>
        <dbReference type="SAM" id="MobiDB-lite"/>
    </source>
</evidence>
<evidence type="ECO:0000313" key="2">
    <source>
        <dbReference type="EMBL" id="KAB5588043.1"/>
    </source>
</evidence>
<comment type="caution">
    <text evidence="2">The sequence shown here is derived from an EMBL/GenBank/DDBJ whole genome shotgun (WGS) entry which is preliminary data.</text>
</comment>
<feature type="region of interest" description="Disordered" evidence="1">
    <location>
        <begin position="1"/>
        <end position="91"/>
    </location>
</feature>
<feature type="compositionally biased region" description="Acidic residues" evidence="1">
    <location>
        <begin position="29"/>
        <end position="46"/>
    </location>
</feature>
<accession>A0A5N5Q963</accession>
<organism evidence="2 3">
    <name type="scientific">Ceratobasidium theobromae</name>
    <dbReference type="NCBI Taxonomy" id="1582974"/>
    <lineage>
        <taxon>Eukaryota</taxon>
        <taxon>Fungi</taxon>
        <taxon>Dikarya</taxon>
        <taxon>Basidiomycota</taxon>
        <taxon>Agaricomycotina</taxon>
        <taxon>Agaricomycetes</taxon>
        <taxon>Cantharellales</taxon>
        <taxon>Ceratobasidiaceae</taxon>
        <taxon>Ceratobasidium</taxon>
    </lineage>
</organism>
<dbReference type="EMBL" id="SSOP01000603">
    <property type="protein sequence ID" value="KAB5588043.1"/>
    <property type="molecule type" value="Genomic_DNA"/>
</dbReference>
<feature type="compositionally biased region" description="Acidic residues" evidence="1">
    <location>
        <begin position="63"/>
        <end position="84"/>
    </location>
</feature>
<evidence type="ECO:0000313" key="3">
    <source>
        <dbReference type="Proteomes" id="UP000383932"/>
    </source>
</evidence>
<name>A0A5N5Q963_9AGAM</name>
<gene>
    <name evidence="2" type="ORF">CTheo_8517</name>
</gene>
<feature type="compositionally biased region" description="Basic and acidic residues" evidence="1">
    <location>
        <begin position="10"/>
        <end position="22"/>
    </location>
</feature>
<keyword evidence="3" id="KW-1185">Reference proteome</keyword>
<sequence>MESQATGGSNDHEGDHINDIDSAKNIVESEGEGENNGESEGDELEADDVRWTLPLETEKDVCLDDMDIDTDADEDTDMDGEFGEGDNNVYP</sequence>
<proteinExistence type="predicted"/>
<reference evidence="2 3" key="1">
    <citation type="journal article" date="2019" name="Fungal Biol. Biotechnol.">
        <title>Draft genome sequence of fastidious pathogen Ceratobasidium theobromae, which causes vascular-streak dieback in Theobroma cacao.</title>
        <authorList>
            <person name="Ali S.S."/>
            <person name="Asman A."/>
            <person name="Shao J."/>
            <person name="Firmansyah A.P."/>
            <person name="Susilo A.W."/>
            <person name="Rosmana A."/>
            <person name="McMahon P."/>
            <person name="Junaid M."/>
            <person name="Guest D."/>
            <person name="Kheng T.Y."/>
            <person name="Meinhardt L.W."/>
            <person name="Bailey B.A."/>
        </authorList>
    </citation>
    <scope>NUCLEOTIDE SEQUENCE [LARGE SCALE GENOMIC DNA]</scope>
    <source>
        <strain evidence="2 3">CT2</strain>
    </source>
</reference>
<dbReference type="Proteomes" id="UP000383932">
    <property type="component" value="Unassembled WGS sequence"/>
</dbReference>
<dbReference type="AlphaFoldDB" id="A0A5N5Q963"/>
<protein>
    <submittedName>
        <fullName evidence="2">Uncharacterized protein</fullName>
    </submittedName>
</protein>